<dbReference type="EMBL" id="JBHTKJ010000007">
    <property type="protein sequence ID" value="MFD1037319.1"/>
    <property type="molecule type" value="Genomic_DNA"/>
</dbReference>
<organism evidence="1 2">
    <name type="scientific">Virgibacillus byunsanensis</name>
    <dbReference type="NCBI Taxonomy" id="570945"/>
    <lineage>
        <taxon>Bacteria</taxon>
        <taxon>Bacillati</taxon>
        <taxon>Bacillota</taxon>
        <taxon>Bacilli</taxon>
        <taxon>Bacillales</taxon>
        <taxon>Bacillaceae</taxon>
        <taxon>Virgibacillus</taxon>
    </lineage>
</organism>
<dbReference type="RefSeq" id="WP_390359270.1">
    <property type="nucleotide sequence ID" value="NZ_JBHTKJ010000007.1"/>
</dbReference>
<comment type="caution">
    <text evidence="1">The sequence shown here is derived from an EMBL/GenBank/DDBJ whole genome shotgun (WGS) entry which is preliminary data.</text>
</comment>
<name>A0ABW3LIP2_9BACI</name>
<protein>
    <submittedName>
        <fullName evidence="1">Uncharacterized protein</fullName>
    </submittedName>
</protein>
<evidence type="ECO:0000313" key="2">
    <source>
        <dbReference type="Proteomes" id="UP001597040"/>
    </source>
</evidence>
<keyword evidence="2" id="KW-1185">Reference proteome</keyword>
<reference evidence="2" key="1">
    <citation type="journal article" date="2019" name="Int. J. Syst. Evol. Microbiol.">
        <title>The Global Catalogue of Microorganisms (GCM) 10K type strain sequencing project: providing services to taxonomists for standard genome sequencing and annotation.</title>
        <authorList>
            <consortium name="The Broad Institute Genomics Platform"/>
            <consortium name="The Broad Institute Genome Sequencing Center for Infectious Disease"/>
            <person name="Wu L."/>
            <person name="Ma J."/>
        </authorList>
    </citation>
    <scope>NUCLEOTIDE SEQUENCE [LARGE SCALE GENOMIC DNA]</scope>
    <source>
        <strain evidence="2">CCUG 56754</strain>
    </source>
</reference>
<proteinExistence type="predicted"/>
<accession>A0ABW3LIP2</accession>
<dbReference type="Proteomes" id="UP001597040">
    <property type="component" value="Unassembled WGS sequence"/>
</dbReference>
<gene>
    <name evidence="1" type="ORF">ACFQ3N_02620</name>
</gene>
<sequence length="59" mass="7040">MNCIRLDQEVRIHEFYGILVECSHKGKKAIIPLADIGVNEEHANFSLIELYQDWFWSYR</sequence>
<evidence type="ECO:0000313" key="1">
    <source>
        <dbReference type="EMBL" id="MFD1037319.1"/>
    </source>
</evidence>